<dbReference type="Pfam" id="PF16119">
    <property type="entry name" value="DUF4835"/>
    <property type="match status" value="1"/>
</dbReference>
<dbReference type="KEGG" id="fax:FUAX_01920"/>
<evidence type="ECO:0000313" key="3">
    <source>
        <dbReference type="Proteomes" id="UP001348817"/>
    </source>
</evidence>
<reference evidence="2 3" key="1">
    <citation type="submission" date="2021-12" db="EMBL/GenBank/DDBJ databases">
        <title>Genome sequencing of bacteria with rrn-lacking chromosome and rrn-plasmid.</title>
        <authorList>
            <person name="Anda M."/>
            <person name="Iwasaki W."/>
        </authorList>
    </citation>
    <scope>NUCLEOTIDE SEQUENCE [LARGE SCALE GENOMIC DNA]</scope>
    <source>
        <strain evidence="2 3">DSM 100852</strain>
    </source>
</reference>
<keyword evidence="3" id="KW-1185">Reference proteome</keyword>
<sequence>MNTLRKIFLALVFGAVALGARAQELDCRVVINADNVEATDKRVFQEMERAFAEFLNNRPWTDMTYQRHERIKCNLILNVEDMPSIGNFSGTATVQAARPVFDASYETMSFYVFADKEWVFEYTESQPLEYAENTYVNNLTSLLSYYAYLIIGTHQDTFSPLGGTKYLDRARDILNATQGQQRPGWESFSGPNSRYWLVEDLLNTRMENFRKGMYDYHRKGLDIYAEKPEEAMKNVMGFLRNLKELNSLRPNSLLLRSFFQAKADELANMFSKGNMTLRKEAYEILTQVNPTESDKYEKILGK</sequence>
<name>A0AAU9CEJ2_9BACT</name>
<dbReference type="AlphaFoldDB" id="A0AAU9CEJ2"/>
<proteinExistence type="predicted"/>
<protein>
    <submittedName>
        <fullName evidence="2">DUF4835 domain-containing protein</fullName>
    </submittedName>
</protein>
<gene>
    <name evidence="2" type="ORF">FUAX_01920</name>
</gene>
<dbReference type="Proteomes" id="UP001348817">
    <property type="component" value="Chromosome"/>
</dbReference>
<dbReference type="EMBL" id="AP025314">
    <property type="protein sequence ID" value="BDD07760.1"/>
    <property type="molecule type" value="Genomic_DNA"/>
</dbReference>
<accession>A0AAU9CEJ2</accession>
<organism evidence="2 3">
    <name type="scientific">Fulvitalea axinellae</name>
    <dbReference type="NCBI Taxonomy" id="1182444"/>
    <lineage>
        <taxon>Bacteria</taxon>
        <taxon>Pseudomonadati</taxon>
        <taxon>Bacteroidota</taxon>
        <taxon>Cytophagia</taxon>
        <taxon>Cytophagales</taxon>
        <taxon>Persicobacteraceae</taxon>
        <taxon>Fulvitalea</taxon>
    </lineage>
</organism>
<evidence type="ECO:0000256" key="1">
    <source>
        <dbReference type="SAM" id="SignalP"/>
    </source>
</evidence>
<evidence type="ECO:0000313" key="2">
    <source>
        <dbReference type="EMBL" id="BDD07760.1"/>
    </source>
</evidence>
<keyword evidence="1" id="KW-0732">Signal</keyword>
<feature type="chain" id="PRO_5043863171" evidence="1">
    <location>
        <begin position="23"/>
        <end position="302"/>
    </location>
</feature>
<dbReference type="RefSeq" id="WP_338393068.1">
    <property type="nucleotide sequence ID" value="NZ_AP025314.1"/>
</dbReference>
<dbReference type="InterPro" id="IPR032274">
    <property type="entry name" value="DUF4835"/>
</dbReference>
<feature type="signal peptide" evidence="1">
    <location>
        <begin position="1"/>
        <end position="22"/>
    </location>
</feature>